<dbReference type="InterPro" id="IPR037516">
    <property type="entry name" value="Tripartite_DENN"/>
</dbReference>
<feature type="compositionally biased region" description="Polar residues" evidence="2">
    <location>
        <begin position="1002"/>
        <end position="1016"/>
    </location>
</feature>
<proteinExistence type="inferred from homology"/>
<feature type="region of interest" description="Disordered" evidence="2">
    <location>
        <begin position="545"/>
        <end position="565"/>
    </location>
</feature>
<feature type="compositionally biased region" description="Low complexity" evidence="2">
    <location>
        <begin position="119"/>
        <end position="128"/>
    </location>
</feature>
<dbReference type="Proteomes" id="UP000187283">
    <property type="component" value="Unassembled WGS sequence"/>
</dbReference>
<name>A0A1R1X7M5_9FUNG</name>
<accession>A0A1R1X7M5</accession>
<comment type="caution">
    <text evidence="4">The sequence shown here is derived from an EMBL/GenBank/DDBJ whole genome shotgun (WGS) entry which is preliminary data.</text>
</comment>
<keyword evidence="5" id="KW-1185">Reference proteome</keyword>
<organism evidence="4 5">
    <name type="scientific">Smittium culicis</name>
    <dbReference type="NCBI Taxonomy" id="133412"/>
    <lineage>
        <taxon>Eukaryota</taxon>
        <taxon>Fungi</taxon>
        <taxon>Fungi incertae sedis</taxon>
        <taxon>Zoopagomycota</taxon>
        <taxon>Kickxellomycotina</taxon>
        <taxon>Harpellomycetes</taxon>
        <taxon>Harpellales</taxon>
        <taxon>Legeriomycetaceae</taxon>
        <taxon>Smittium</taxon>
    </lineage>
</organism>
<feature type="region of interest" description="Disordered" evidence="2">
    <location>
        <begin position="217"/>
        <end position="241"/>
    </location>
</feature>
<feature type="region of interest" description="Disordered" evidence="2">
    <location>
        <begin position="912"/>
        <end position="934"/>
    </location>
</feature>
<dbReference type="GO" id="GO:0055037">
    <property type="term" value="C:recycling endosome"/>
    <property type="evidence" value="ECO:0007669"/>
    <property type="project" value="TreeGrafter"/>
</dbReference>
<evidence type="ECO:0000313" key="4">
    <source>
        <dbReference type="EMBL" id="OMJ10612.1"/>
    </source>
</evidence>
<protein>
    <submittedName>
        <fullName evidence="4">Protein DENND6B</fullName>
    </submittedName>
</protein>
<evidence type="ECO:0000259" key="3">
    <source>
        <dbReference type="PROSITE" id="PS50211"/>
    </source>
</evidence>
<evidence type="ECO:0000256" key="1">
    <source>
        <dbReference type="ARBA" id="ARBA00007159"/>
    </source>
</evidence>
<evidence type="ECO:0000313" key="5">
    <source>
        <dbReference type="Proteomes" id="UP000187283"/>
    </source>
</evidence>
<feature type="compositionally biased region" description="Polar residues" evidence="2">
    <location>
        <begin position="164"/>
        <end position="181"/>
    </location>
</feature>
<feature type="compositionally biased region" description="Low complexity" evidence="2">
    <location>
        <begin position="545"/>
        <end position="555"/>
    </location>
</feature>
<reference evidence="4 5" key="1">
    <citation type="submission" date="2017-01" db="EMBL/GenBank/DDBJ databases">
        <authorList>
            <person name="Mah S.A."/>
            <person name="Swanson W.J."/>
            <person name="Moy G.W."/>
            <person name="Vacquier V.D."/>
        </authorList>
    </citation>
    <scope>NUCLEOTIDE SEQUENCE [LARGE SCALE GENOMIC DNA]</scope>
    <source>
        <strain evidence="4 5">GSMNP</strain>
    </source>
</reference>
<feature type="region of interest" description="Disordered" evidence="2">
    <location>
        <begin position="119"/>
        <end position="144"/>
    </location>
</feature>
<feature type="region of interest" description="Disordered" evidence="2">
    <location>
        <begin position="1002"/>
        <end position="1042"/>
    </location>
</feature>
<feature type="region of interest" description="Disordered" evidence="2">
    <location>
        <begin position="1097"/>
        <end position="1136"/>
    </location>
</feature>
<feature type="compositionally biased region" description="Basic and acidic residues" evidence="2">
    <location>
        <begin position="1032"/>
        <end position="1042"/>
    </location>
</feature>
<comment type="similarity">
    <text evidence="1">Belongs to the DENND6 family.</text>
</comment>
<feature type="compositionally biased region" description="Low complexity" evidence="2">
    <location>
        <begin position="228"/>
        <end position="241"/>
    </location>
</feature>
<dbReference type="EMBL" id="LSSN01004920">
    <property type="protein sequence ID" value="OMJ10612.1"/>
    <property type="molecule type" value="Genomic_DNA"/>
</dbReference>
<dbReference type="OrthoDB" id="10265409at2759"/>
<feature type="domain" description="UDENN" evidence="3">
    <location>
        <begin position="270"/>
        <end position="691"/>
    </location>
</feature>
<feature type="compositionally biased region" description="Low complexity" evidence="2">
    <location>
        <begin position="1099"/>
        <end position="1111"/>
    </location>
</feature>
<evidence type="ECO:0000256" key="2">
    <source>
        <dbReference type="SAM" id="MobiDB-lite"/>
    </source>
</evidence>
<feature type="region of interest" description="Disordered" evidence="2">
    <location>
        <begin position="160"/>
        <end position="184"/>
    </location>
</feature>
<feature type="region of interest" description="Disordered" evidence="2">
    <location>
        <begin position="733"/>
        <end position="754"/>
    </location>
</feature>
<sequence length="1281" mass="142442">MSQYNLEDSINSVKALEKGFVTPNELIHPSKNIALKSFNAVNSYTFQQPKVRPSINIIQKASKINENLNVANSLATRNPGDFGDKNSGFSDLKPEPALPTAFIKNEDIEFEVKNPSYNSSLDLSSSSPELYKTSSKTNQDSSCSNNSIFSQSFESIKSYPAYNDSYNNPSQHEPKPNNSSYLPFDDVSKRANRVLALLASDKSSKKKLVNMTYRDMNLSHDNTATPDNSSKPLSSKSSESNLAQNNSKISQYFDFLNNKDTLKRINQWIISIALVKFDENSGPLILSTYPQTSFSPNEQKAIRFSSLPDSTTTDSCDSAYSFRLSPHSRRGGMQESVVILTHLNYHGFFMHLAQLLGPSYFDYGIATIETSLKNISEWPSPTSSHLSVQFLETSSFSSEKFSPNRHILASVISDCLIRNFKSCLCDLYICWELMILAETIVVFADSPSRCFEVVYGLVDIIKPITYCGDYRPYFTLQDPDFHSLISPKQVPNNTIIGVSNPFFKQATAHWPNTLILNSASRIQKIKSVDRPLILANFPFKPKSRNISSHSNSNNSKLRDSPNLLGISNPNNKNQFGLTTKHKQLTAVDEDFLNEIESGLDGVCSTGPQPPWVLSNSLRLHFSNLTDQFLAPLNRYFATLIPSLPKNFVNITHVKGALISVLTTTPPQLRQWKSVDFFSSLLQHGLPSGLTGKQTTVSKASAAASAFAAAIFKPNSEKSASFISKSNSNQILFNPSNPHSSQNFENSSQKGTSISSSVLPTISKEWKDFYTKFLNCGNFISWLQKRTNDSNNEIWKQFFTLVADSDINGLINDNTPVIFSNKPDELFKIINLIDHSNCRNDIESRFLKSEMINSNSIGKFSKMAISDSNTSQSLSDSNNADDQYLSLNYNSKPKESYGFTTVAISVTVSADPQPFRSNPRISSSGKKNSNSFEPDQKDMVFYQAKNEAYNIGLSKSNQSSAHSTPVLVRTNSQSSFFPTTNDKLGDSKIAVLGSSGNLVGYINSNPVTPSNNQTANFESPEPRSRSKASTPKNSKDLSYDHSLDNSLGISNLMKKKDSFRRSAIYKNSGIVSNMYDGKIVAESDKAESIEKSKALYLQNKSNRSSKPVSSKSETLDNGRSTKGVSEKAGNMGQSDPLKCKRSVGELVELADYFACLLQIEINCDCLRRRSAEDNKSRRDIDDIENSSVPSNGVRTRKYANSFSFSSDDRHESFKRGSITSSANLPYKSSKLGITYNHRNNKKASMKATVLDNMTKKSREKIFGHLVTIISHLPKNVKQRYNI</sequence>
<dbReference type="PROSITE" id="PS50211">
    <property type="entry name" value="DENN"/>
    <property type="match status" value="1"/>
</dbReference>
<dbReference type="PANTHER" id="PTHR13677:SF0">
    <property type="entry name" value="LD41638P"/>
    <property type="match status" value="1"/>
</dbReference>
<gene>
    <name evidence="4" type="ORF">AYI70_g10219</name>
</gene>
<dbReference type="GO" id="GO:0005085">
    <property type="term" value="F:guanyl-nucleotide exchange factor activity"/>
    <property type="evidence" value="ECO:0007669"/>
    <property type="project" value="InterPro"/>
</dbReference>
<feature type="compositionally biased region" description="Polar residues" evidence="2">
    <location>
        <begin position="912"/>
        <end position="932"/>
    </location>
</feature>
<dbReference type="PANTHER" id="PTHR13677">
    <property type="entry name" value="LD41638P"/>
    <property type="match status" value="1"/>
</dbReference>
<dbReference type="InterPro" id="IPR024224">
    <property type="entry name" value="DENND6"/>
</dbReference>